<dbReference type="PROSITE" id="PS51257">
    <property type="entry name" value="PROKAR_LIPOPROTEIN"/>
    <property type="match status" value="1"/>
</dbReference>
<feature type="compositionally biased region" description="Polar residues" evidence="1">
    <location>
        <begin position="132"/>
        <end position="142"/>
    </location>
</feature>
<keyword evidence="2" id="KW-0732">Signal</keyword>
<dbReference type="AlphaFoldDB" id="A0A8S4Q2S4"/>
<reference evidence="3" key="1">
    <citation type="submission" date="2022-03" db="EMBL/GenBank/DDBJ databases">
        <authorList>
            <person name="Martin C."/>
        </authorList>
    </citation>
    <scope>NUCLEOTIDE SEQUENCE</scope>
</reference>
<feature type="region of interest" description="Disordered" evidence="1">
    <location>
        <begin position="216"/>
        <end position="246"/>
    </location>
</feature>
<feature type="signal peptide" evidence="2">
    <location>
        <begin position="1"/>
        <end position="22"/>
    </location>
</feature>
<dbReference type="EMBL" id="CAIIXF020000012">
    <property type="protein sequence ID" value="CAH1801059.1"/>
    <property type="molecule type" value="Genomic_DNA"/>
</dbReference>
<evidence type="ECO:0000313" key="4">
    <source>
        <dbReference type="Proteomes" id="UP000749559"/>
    </source>
</evidence>
<name>A0A8S4Q2S4_OWEFU</name>
<evidence type="ECO:0000256" key="1">
    <source>
        <dbReference type="SAM" id="MobiDB-lite"/>
    </source>
</evidence>
<evidence type="ECO:0000256" key="2">
    <source>
        <dbReference type="SAM" id="SignalP"/>
    </source>
</evidence>
<sequence>MERFRSMLSICALLACIYLVKAGGKKETSKSGQTPTSSCSGKSEKYLADYSPTDPVNKTHCDYYICNRKKGKYVKETCPENQAVSKLALERAAATKAQSVQPCVNQPGACLAGEPKGTTDEGMGGGKKETSKSGQTPTSSCTGKREKYLADYSPTDPVNKTHCDYYVCNKKKGKYVKETCPENQAVSKLALERAAATKAQSVHPCVNQPGACMAGEPKGTIDVDEGDGGGKKETSKSGQTPTSSCTGKREKYLADYSPTDPINKTHCDYYVCNRKKGKYVKETCPENQAVSKLALERAAATKAQSVHPCVDQPGACLPNEPRGRMGIILPIDEGEGESDSLKSITSPECDADILWVMSDACPLEITVKQDAINLVRDITQNIDFTSAQSNIDPFLGCYLSLDDTITALKERFDTGNQYGGFQSPYSYYDQKEPFPDVLVVVTDDVEFRGSADLTGRGVIAYAIGFPQGLYNTEDNNQLLEWASKAGTNNIFPVDNFQQLDDIIWGLGFMALQSLP</sequence>
<organism evidence="3 4">
    <name type="scientific">Owenia fusiformis</name>
    <name type="common">Polychaete worm</name>
    <dbReference type="NCBI Taxonomy" id="6347"/>
    <lineage>
        <taxon>Eukaryota</taxon>
        <taxon>Metazoa</taxon>
        <taxon>Spiralia</taxon>
        <taxon>Lophotrochozoa</taxon>
        <taxon>Annelida</taxon>
        <taxon>Polychaeta</taxon>
        <taxon>Sedentaria</taxon>
        <taxon>Canalipalpata</taxon>
        <taxon>Sabellida</taxon>
        <taxon>Oweniida</taxon>
        <taxon>Oweniidae</taxon>
        <taxon>Owenia</taxon>
    </lineage>
</organism>
<dbReference type="SUPFAM" id="SSF53300">
    <property type="entry name" value="vWA-like"/>
    <property type="match status" value="1"/>
</dbReference>
<feature type="region of interest" description="Disordered" evidence="1">
    <location>
        <begin position="114"/>
        <end position="145"/>
    </location>
</feature>
<dbReference type="InterPro" id="IPR036465">
    <property type="entry name" value="vWFA_dom_sf"/>
</dbReference>
<gene>
    <name evidence="3" type="ORF">OFUS_LOCUS24882</name>
</gene>
<keyword evidence="4" id="KW-1185">Reference proteome</keyword>
<proteinExistence type="predicted"/>
<feature type="chain" id="PRO_5035831795" evidence="2">
    <location>
        <begin position="23"/>
        <end position="515"/>
    </location>
</feature>
<evidence type="ECO:0000313" key="3">
    <source>
        <dbReference type="EMBL" id="CAH1801059.1"/>
    </source>
</evidence>
<dbReference type="Gene3D" id="3.40.50.410">
    <property type="entry name" value="von Willebrand factor, type A domain"/>
    <property type="match status" value="1"/>
</dbReference>
<protein>
    <submittedName>
        <fullName evidence="3">Uncharacterized protein</fullName>
    </submittedName>
</protein>
<comment type="caution">
    <text evidence="3">The sequence shown here is derived from an EMBL/GenBank/DDBJ whole genome shotgun (WGS) entry which is preliminary data.</text>
</comment>
<dbReference type="Proteomes" id="UP000749559">
    <property type="component" value="Unassembled WGS sequence"/>
</dbReference>
<accession>A0A8S4Q2S4</accession>